<evidence type="ECO:0000313" key="7">
    <source>
        <dbReference type="Proteomes" id="UP000181884"/>
    </source>
</evidence>
<evidence type="ECO:0000256" key="5">
    <source>
        <dbReference type="SAM" id="Phobius"/>
    </source>
</evidence>
<keyword evidence="3 5" id="KW-1133">Transmembrane helix</keyword>
<proteinExistence type="predicted"/>
<dbReference type="PANTHER" id="PTHR33514">
    <property type="entry name" value="PROTEIN ABCI12, CHLOROPLASTIC"/>
    <property type="match status" value="1"/>
</dbReference>
<dbReference type="GO" id="GO:0005886">
    <property type="term" value="C:plasma membrane"/>
    <property type="evidence" value="ECO:0007669"/>
    <property type="project" value="TreeGrafter"/>
</dbReference>
<evidence type="ECO:0000256" key="2">
    <source>
        <dbReference type="ARBA" id="ARBA00022692"/>
    </source>
</evidence>
<comment type="caution">
    <text evidence="6">The sequence shown here is derived from an EMBL/GenBank/DDBJ whole genome shotgun (WGS) entry which is preliminary data.</text>
</comment>
<evidence type="ECO:0000256" key="3">
    <source>
        <dbReference type="ARBA" id="ARBA00022989"/>
    </source>
</evidence>
<gene>
    <name evidence="6" type="ORF">RU97_GL000415</name>
</gene>
<name>A0A1L8RKG3_9ENTE</name>
<keyword evidence="4 5" id="KW-0472">Membrane</keyword>
<protein>
    <submittedName>
        <fullName evidence="6">Cobalt transport protein</fullName>
    </submittedName>
</protein>
<dbReference type="Pfam" id="PF02361">
    <property type="entry name" value="CbiQ"/>
    <property type="match status" value="1"/>
</dbReference>
<evidence type="ECO:0000256" key="4">
    <source>
        <dbReference type="ARBA" id="ARBA00023136"/>
    </source>
</evidence>
<organism evidence="6 7">
    <name type="scientific">Enterococcus canis</name>
    <dbReference type="NCBI Taxonomy" id="214095"/>
    <lineage>
        <taxon>Bacteria</taxon>
        <taxon>Bacillati</taxon>
        <taxon>Bacillota</taxon>
        <taxon>Bacilli</taxon>
        <taxon>Lactobacillales</taxon>
        <taxon>Enterococcaceae</taxon>
        <taxon>Enterococcus</taxon>
    </lineage>
</organism>
<dbReference type="STRING" id="214095.RU97_GL000415"/>
<dbReference type="EMBL" id="JXKH01000001">
    <property type="protein sequence ID" value="OJG20182.1"/>
    <property type="molecule type" value="Genomic_DNA"/>
</dbReference>
<accession>A0A1L8RKG3</accession>
<sequence>MVLAGIFLVVVSCYRSWQELLKLLGILTLAAVGVFFSGYFYGTETTAGSAGPLLYGLQLASRIFCFGLLGSSFAATTTLTDFSYSLQQQLRLPSTFAYGLLAAFHIAPLIQIEYQNVRASLAARGVTAVAWSPRLLVPLLVKAVRWSETLAVAMESRGFTEGPRTYARRYTITWRDGLFAGFLCSLVLFFTYYF</sequence>
<keyword evidence="2 5" id="KW-0812">Transmembrane</keyword>
<evidence type="ECO:0000256" key="1">
    <source>
        <dbReference type="ARBA" id="ARBA00004141"/>
    </source>
</evidence>
<feature type="transmembrane region" description="Helical" evidence="5">
    <location>
        <begin position="53"/>
        <end position="75"/>
    </location>
</feature>
<dbReference type="Proteomes" id="UP000181884">
    <property type="component" value="Unassembled WGS sequence"/>
</dbReference>
<feature type="transmembrane region" description="Helical" evidence="5">
    <location>
        <begin position="23"/>
        <end position="41"/>
    </location>
</feature>
<dbReference type="InterPro" id="IPR003339">
    <property type="entry name" value="ABC/ECF_trnsptr_transmembrane"/>
</dbReference>
<dbReference type="AlphaFoldDB" id="A0A1L8RKG3"/>
<feature type="transmembrane region" description="Helical" evidence="5">
    <location>
        <begin position="174"/>
        <end position="193"/>
    </location>
</feature>
<dbReference type="PANTHER" id="PTHR33514:SF13">
    <property type="entry name" value="PROTEIN ABCI12, CHLOROPLASTIC"/>
    <property type="match status" value="1"/>
</dbReference>
<comment type="subcellular location">
    <subcellularLocation>
        <location evidence="1">Membrane</location>
        <topology evidence="1">Multi-pass membrane protein</topology>
    </subcellularLocation>
</comment>
<reference evidence="6 7" key="1">
    <citation type="submission" date="2014-12" db="EMBL/GenBank/DDBJ databases">
        <title>Draft genome sequences of 29 type strains of Enterococci.</title>
        <authorList>
            <person name="Zhong Z."/>
            <person name="Sun Z."/>
            <person name="Liu W."/>
            <person name="Zhang W."/>
            <person name="Zhang H."/>
        </authorList>
    </citation>
    <scope>NUCLEOTIDE SEQUENCE [LARGE SCALE GENOMIC DNA]</scope>
    <source>
        <strain evidence="6 7">DSM 17029</strain>
    </source>
</reference>
<evidence type="ECO:0000313" key="6">
    <source>
        <dbReference type="EMBL" id="OJG20182.1"/>
    </source>
</evidence>
<keyword evidence="7" id="KW-1185">Reference proteome</keyword>
<dbReference type="CDD" id="cd16914">
    <property type="entry name" value="EcfT"/>
    <property type="match status" value="1"/>
</dbReference>